<protein>
    <submittedName>
        <fullName evidence="2">Uncharacterized protein</fullName>
    </submittedName>
</protein>
<accession>A0ABP0TL04</accession>
<feature type="compositionally biased region" description="Polar residues" evidence="1">
    <location>
        <begin position="134"/>
        <end position="146"/>
    </location>
</feature>
<gene>
    <name evidence="2" type="ORF">CSSPTR1EN2_LOCUS4619</name>
</gene>
<reference evidence="2" key="1">
    <citation type="submission" date="2024-02" db="EMBL/GenBank/DDBJ databases">
        <authorList>
            <consortium name="ELIXIR-Norway"/>
            <consortium name="Elixir Norway"/>
        </authorList>
    </citation>
    <scope>NUCLEOTIDE SEQUENCE</scope>
</reference>
<organism evidence="2 3">
    <name type="scientific">Sphagnum troendelagicum</name>
    <dbReference type="NCBI Taxonomy" id="128251"/>
    <lineage>
        <taxon>Eukaryota</taxon>
        <taxon>Viridiplantae</taxon>
        <taxon>Streptophyta</taxon>
        <taxon>Embryophyta</taxon>
        <taxon>Bryophyta</taxon>
        <taxon>Sphagnophytina</taxon>
        <taxon>Sphagnopsida</taxon>
        <taxon>Sphagnales</taxon>
        <taxon>Sphagnaceae</taxon>
        <taxon>Sphagnum</taxon>
    </lineage>
</organism>
<proteinExistence type="predicted"/>
<evidence type="ECO:0000313" key="3">
    <source>
        <dbReference type="Proteomes" id="UP001497512"/>
    </source>
</evidence>
<evidence type="ECO:0000313" key="2">
    <source>
        <dbReference type="EMBL" id="CAK9198803.1"/>
    </source>
</evidence>
<sequence length="146" mass="15338">MLTSSKQVVEVLSNSGNVKDFVKVSTLSISDGVNATMANDIERKSPSNLAQNVQQKTADSNGLSVGRQALSLKDWVGCAAGSSDLSGKGLPSTTSTSKKRKATSLLCQQQAFEEAHNLLLHTANPEGIPDAKSTRLSSPLTITPLL</sequence>
<feature type="region of interest" description="Disordered" evidence="1">
    <location>
        <begin position="124"/>
        <end position="146"/>
    </location>
</feature>
<name>A0ABP0TL04_9BRYO</name>
<keyword evidence="3" id="KW-1185">Reference proteome</keyword>
<evidence type="ECO:0000256" key="1">
    <source>
        <dbReference type="SAM" id="MobiDB-lite"/>
    </source>
</evidence>
<dbReference type="EMBL" id="OZ019904">
    <property type="protein sequence ID" value="CAK9198803.1"/>
    <property type="molecule type" value="Genomic_DNA"/>
</dbReference>
<feature type="compositionally biased region" description="Polar residues" evidence="1">
    <location>
        <begin position="46"/>
        <end position="61"/>
    </location>
</feature>
<feature type="region of interest" description="Disordered" evidence="1">
    <location>
        <begin position="42"/>
        <end position="61"/>
    </location>
</feature>
<dbReference type="Proteomes" id="UP001497512">
    <property type="component" value="Chromosome 12"/>
</dbReference>
<feature type="region of interest" description="Disordered" evidence="1">
    <location>
        <begin position="80"/>
        <end position="102"/>
    </location>
</feature>